<dbReference type="InterPro" id="IPR012127">
    <property type="entry name" value="Cyt_c_prime"/>
</dbReference>
<dbReference type="PROSITE" id="PS51009">
    <property type="entry name" value="CYTCII"/>
    <property type="match status" value="1"/>
</dbReference>
<evidence type="ECO:0000256" key="7">
    <source>
        <dbReference type="PIRSR" id="PIRSR000027-2"/>
    </source>
</evidence>
<dbReference type="Proteomes" id="UP000193083">
    <property type="component" value="Unassembled WGS sequence"/>
</dbReference>
<evidence type="ECO:0000256" key="6">
    <source>
        <dbReference type="PIRSR" id="PIRSR000027-1"/>
    </source>
</evidence>
<keyword evidence="1" id="KW-0813">Transport</keyword>
<name>A0A1X7NV24_9HYPH</name>
<accession>A0A1X7NV24</accession>
<protein>
    <submittedName>
        <fullName evidence="9">Cytochrome c556</fullName>
    </submittedName>
</protein>
<evidence type="ECO:0000256" key="5">
    <source>
        <dbReference type="ARBA" id="ARBA00023004"/>
    </source>
</evidence>
<dbReference type="EMBL" id="FXBL01000004">
    <property type="protein sequence ID" value="SMH42093.1"/>
    <property type="molecule type" value="Genomic_DNA"/>
</dbReference>
<keyword evidence="8" id="KW-0732">Signal</keyword>
<feature type="chain" id="PRO_5012326980" evidence="8">
    <location>
        <begin position="21"/>
        <end position="144"/>
    </location>
</feature>
<sequence>MKFIVLSASILALSASVALADPIADRKAQMKARGALVGELAPIARGQQPYDAAKVLATLEEMSKNAETDVSVLWPAGSEAGDHTSSLKVWEDPSAFEAAVDKYKSDVDAAVAANPQDIDAFRPLFGAITSNCGACHEDFRVKRG</sequence>
<feature type="binding site" description="covalent" evidence="7">
    <location>
        <position position="135"/>
    </location>
    <ligand>
        <name>heme c</name>
        <dbReference type="ChEBI" id="CHEBI:61717"/>
    </ligand>
</feature>
<dbReference type="GO" id="GO:0005506">
    <property type="term" value="F:iron ion binding"/>
    <property type="evidence" value="ECO:0007669"/>
    <property type="project" value="InterPro"/>
</dbReference>
<dbReference type="GO" id="GO:0022900">
    <property type="term" value="P:electron transport chain"/>
    <property type="evidence" value="ECO:0007669"/>
    <property type="project" value="InterPro"/>
</dbReference>
<organism evidence="9 10">
    <name type="scientific">Mesorhizobium australicum</name>
    <dbReference type="NCBI Taxonomy" id="536018"/>
    <lineage>
        <taxon>Bacteria</taxon>
        <taxon>Pseudomonadati</taxon>
        <taxon>Pseudomonadota</taxon>
        <taxon>Alphaproteobacteria</taxon>
        <taxon>Hyphomicrobiales</taxon>
        <taxon>Phyllobacteriaceae</taxon>
        <taxon>Mesorhizobium</taxon>
    </lineage>
</organism>
<keyword evidence="10" id="KW-1185">Reference proteome</keyword>
<evidence type="ECO:0000313" key="9">
    <source>
        <dbReference type="EMBL" id="SMH42093.1"/>
    </source>
</evidence>
<dbReference type="RefSeq" id="WP_085464602.1">
    <property type="nucleotide sequence ID" value="NZ_FXBL01000004.1"/>
</dbReference>
<comment type="PTM">
    <text evidence="7">Binds 1 heme group per subunit.</text>
</comment>
<feature type="binding site" description="covalent" evidence="7">
    <location>
        <position position="132"/>
    </location>
    <ligand>
        <name>heme c</name>
        <dbReference type="ChEBI" id="CHEBI:61717"/>
    </ligand>
</feature>
<dbReference type="GO" id="GO:0020037">
    <property type="term" value="F:heme binding"/>
    <property type="evidence" value="ECO:0007669"/>
    <property type="project" value="InterPro"/>
</dbReference>
<dbReference type="OrthoDB" id="9811729at2"/>
<keyword evidence="4" id="KW-0249">Electron transport</keyword>
<dbReference type="InterPro" id="IPR002321">
    <property type="entry name" value="Cyt_c_II"/>
</dbReference>
<dbReference type="AlphaFoldDB" id="A0A1X7NV24"/>
<proteinExistence type="predicted"/>
<evidence type="ECO:0000256" key="1">
    <source>
        <dbReference type="ARBA" id="ARBA00022448"/>
    </source>
</evidence>
<evidence type="ECO:0000256" key="8">
    <source>
        <dbReference type="SAM" id="SignalP"/>
    </source>
</evidence>
<feature type="binding site" description="axial binding residue" evidence="6">
    <location>
        <position position="136"/>
    </location>
    <ligand>
        <name>heme c</name>
        <dbReference type="ChEBI" id="CHEBI:61717"/>
    </ligand>
    <ligandPart>
        <name>Fe</name>
        <dbReference type="ChEBI" id="CHEBI:18248"/>
    </ligandPart>
</feature>
<evidence type="ECO:0000313" key="10">
    <source>
        <dbReference type="Proteomes" id="UP000193083"/>
    </source>
</evidence>
<dbReference type="Pfam" id="PF01322">
    <property type="entry name" value="Cytochrom_C_2"/>
    <property type="match status" value="1"/>
</dbReference>
<keyword evidence="3 6" id="KW-0479">Metal-binding</keyword>
<evidence type="ECO:0000256" key="2">
    <source>
        <dbReference type="ARBA" id="ARBA00022617"/>
    </source>
</evidence>
<gene>
    <name evidence="9" type="ORF">SAMN02982922_2687</name>
</gene>
<dbReference type="GO" id="GO:0009055">
    <property type="term" value="F:electron transfer activity"/>
    <property type="evidence" value="ECO:0007669"/>
    <property type="project" value="InterPro"/>
</dbReference>
<dbReference type="InterPro" id="IPR010980">
    <property type="entry name" value="Cyt_c/b562"/>
</dbReference>
<reference evidence="10" key="1">
    <citation type="submission" date="2017-04" db="EMBL/GenBank/DDBJ databases">
        <authorList>
            <person name="Varghese N."/>
            <person name="Submissions S."/>
        </authorList>
    </citation>
    <scope>NUCLEOTIDE SEQUENCE [LARGE SCALE GENOMIC DNA]</scope>
    <source>
        <strain evidence="10">B5P</strain>
    </source>
</reference>
<dbReference type="PIRSF" id="PIRSF000027">
    <property type="entry name" value="Cytc_c_prime"/>
    <property type="match status" value="1"/>
</dbReference>
<feature type="signal peptide" evidence="8">
    <location>
        <begin position="1"/>
        <end position="20"/>
    </location>
</feature>
<keyword evidence="5 6" id="KW-0408">Iron</keyword>
<dbReference type="GO" id="GO:0042597">
    <property type="term" value="C:periplasmic space"/>
    <property type="evidence" value="ECO:0007669"/>
    <property type="project" value="InterPro"/>
</dbReference>
<keyword evidence="2 7" id="KW-0349">Heme</keyword>
<evidence type="ECO:0000256" key="3">
    <source>
        <dbReference type="ARBA" id="ARBA00022723"/>
    </source>
</evidence>
<evidence type="ECO:0000256" key="4">
    <source>
        <dbReference type="ARBA" id="ARBA00022982"/>
    </source>
</evidence>
<dbReference type="Gene3D" id="1.20.120.10">
    <property type="entry name" value="Cytochrome c/b562"/>
    <property type="match status" value="1"/>
</dbReference>
<dbReference type="SUPFAM" id="SSF47175">
    <property type="entry name" value="Cytochromes"/>
    <property type="match status" value="1"/>
</dbReference>